<dbReference type="InterPro" id="IPR013022">
    <property type="entry name" value="Xyl_isomerase-like_TIM-brl"/>
</dbReference>
<dbReference type="PANTHER" id="PTHR12110:SF52">
    <property type="entry name" value="XYLOSE ISOMERASE"/>
    <property type="match status" value="1"/>
</dbReference>
<dbReference type="Gene3D" id="3.20.20.150">
    <property type="entry name" value="Divalent-metal-dependent TIM barrel enzymes"/>
    <property type="match status" value="1"/>
</dbReference>
<evidence type="ECO:0000313" key="2">
    <source>
        <dbReference type="EMBL" id="SUZ49874.1"/>
    </source>
</evidence>
<proteinExistence type="predicted"/>
<organism evidence="2">
    <name type="scientific">marine metagenome</name>
    <dbReference type="NCBI Taxonomy" id="408172"/>
    <lineage>
        <taxon>unclassified sequences</taxon>
        <taxon>metagenomes</taxon>
        <taxon>ecological metagenomes</taxon>
    </lineage>
</organism>
<name>A0A381N723_9ZZZZ</name>
<dbReference type="Pfam" id="PF01261">
    <property type="entry name" value="AP_endonuc_2"/>
    <property type="match status" value="1"/>
</dbReference>
<dbReference type="EMBL" id="UINC01000140">
    <property type="protein sequence ID" value="SUZ49874.1"/>
    <property type="molecule type" value="Genomic_DNA"/>
</dbReference>
<evidence type="ECO:0000259" key="1">
    <source>
        <dbReference type="Pfam" id="PF01261"/>
    </source>
</evidence>
<feature type="domain" description="Xylose isomerase-like TIM barrel" evidence="1">
    <location>
        <begin position="23"/>
        <end position="252"/>
    </location>
</feature>
<protein>
    <recommendedName>
        <fullName evidence="1">Xylose isomerase-like TIM barrel domain-containing protein</fullName>
    </recommendedName>
</protein>
<dbReference type="AlphaFoldDB" id="A0A381N723"/>
<dbReference type="InterPro" id="IPR036237">
    <property type="entry name" value="Xyl_isomerase-like_sf"/>
</dbReference>
<dbReference type="PANTHER" id="PTHR12110">
    <property type="entry name" value="HYDROXYPYRUVATE ISOMERASE"/>
    <property type="match status" value="1"/>
</dbReference>
<dbReference type="InterPro" id="IPR050312">
    <property type="entry name" value="IolE/XylAMocC-like"/>
</dbReference>
<accession>A0A381N723</accession>
<reference evidence="2" key="1">
    <citation type="submission" date="2018-05" db="EMBL/GenBank/DDBJ databases">
        <authorList>
            <person name="Lanie J.A."/>
            <person name="Ng W.-L."/>
            <person name="Kazmierczak K.M."/>
            <person name="Andrzejewski T.M."/>
            <person name="Davidsen T.M."/>
            <person name="Wayne K.J."/>
            <person name="Tettelin H."/>
            <person name="Glass J.I."/>
            <person name="Rusch D."/>
            <person name="Podicherti R."/>
            <person name="Tsui H.-C.T."/>
            <person name="Winkler M.E."/>
        </authorList>
    </citation>
    <scope>NUCLEOTIDE SEQUENCE</scope>
</reference>
<dbReference type="SUPFAM" id="SSF51658">
    <property type="entry name" value="Xylose isomerase-like"/>
    <property type="match status" value="1"/>
</dbReference>
<gene>
    <name evidence="2" type="ORF">METZ01_LOCUS2728</name>
</gene>
<sequence length="266" mass="29598">MELSLNTATIREQWKLDQAIQGCARHGVRAIAPWRDQLQKLGVSEAVKMIADHGLRVSSLCRGGFFTADAKLNMDDNYQAVDEARALGADCLVLVVGGLVSGTSDMAYARGQVADGLATLSEYARDQDVRLALEPMHPMYAADRGCINTLKQALDLCEQLGGDVGVAIDTYHVWWDPDLTRQIQRAGATKHIFAFHCADWLVPTEMIFGDRGMPGDGVIDLKQIYQMVLAAGYEGCCEIEIFSTNWWRRDPDEVLRTCVQRYKRVL</sequence>